<organism evidence="2 3">
    <name type="scientific">Dethiobacter alkaliphilus AHT 1</name>
    <dbReference type="NCBI Taxonomy" id="555088"/>
    <lineage>
        <taxon>Bacteria</taxon>
        <taxon>Bacillati</taxon>
        <taxon>Bacillota</taxon>
        <taxon>Dethiobacteria</taxon>
        <taxon>Dethiobacterales</taxon>
        <taxon>Dethiobacteraceae</taxon>
        <taxon>Dethiobacter</taxon>
    </lineage>
</organism>
<keyword evidence="3" id="KW-1185">Reference proteome</keyword>
<dbReference type="PANTHER" id="PTHR32329:SF2">
    <property type="entry name" value="BIFUNCTIONAL PROTEIN [INCLUDES 2-HYDROXYACYL-COA DEHYDRATASE (N-TER) AND ITS ACTIVATOR DOMAIN (C_TERM)"/>
    <property type="match status" value="1"/>
</dbReference>
<dbReference type="InterPro" id="IPR018709">
    <property type="entry name" value="CoA_activase_DUF2229"/>
</dbReference>
<evidence type="ECO:0000313" key="2">
    <source>
        <dbReference type="EMBL" id="EEG76410.1"/>
    </source>
</evidence>
<accession>C0GJV2</accession>
<feature type="domain" description="DUF2229" evidence="1">
    <location>
        <begin position="27"/>
        <end position="248"/>
    </location>
</feature>
<dbReference type="eggNOG" id="COG3580">
    <property type="taxonomic scope" value="Bacteria"/>
</dbReference>
<dbReference type="Pfam" id="PF09989">
    <property type="entry name" value="DUF2229"/>
    <property type="match status" value="1"/>
</dbReference>
<dbReference type="STRING" id="555088.DealDRAFT_2755"/>
<gene>
    <name evidence="2" type="ORF">DealDRAFT_2755</name>
</gene>
<dbReference type="PANTHER" id="PTHR32329">
    <property type="entry name" value="BIFUNCTIONAL PROTEIN [INCLUDES 2-HYDROXYACYL-COA DEHYDRATASE (N-TER) AND ITS ACTIVATOR DOMAIN (C_TERM)-RELATED"/>
    <property type="match status" value="1"/>
</dbReference>
<dbReference type="Proteomes" id="UP000006443">
    <property type="component" value="Unassembled WGS sequence"/>
</dbReference>
<name>C0GJV2_DETAL</name>
<evidence type="ECO:0000313" key="3">
    <source>
        <dbReference type="Proteomes" id="UP000006443"/>
    </source>
</evidence>
<dbReference type="InterPro" id="IPR051805">
    <property type="entry name" value="Dehydratase_Activator_Redct"/>
</dbReference>
<dbReference type="Gene3D" id="3.40.50.11900">
    <property type="match status" value="1"/>
</dbReference>
<protein>
    <recommendedName>
        <fullName evidence="1">DUF2229 domain-containing protein</fullName>
    </recommendedName>
</protein>
<sequence length="350" mass="39900">MANPRIEEYWECDFACAQREKRGEAMRVGIPMTLSFFTFYPLWKPFFEGLGAEVVVSPISNKALLDEGVKETVNDACVPIKLLHGHVSALKDKVDILFLPRLVSLDGKNTLCPKFLGLPDMVRYSISELPEIIENRLDMKKSRFELYRFMFRVGQRFTDNKLQILRAIWQARYNFSRYRKLLLHGLTPAEAFPLLESGEEPDKAAETGDAIKLAVLGYPYALYDNYVSVGLLKKLKEHGVNVVTPEMVSEKDLKKMSKTLPKNLFWYYSNRVVWAAQHYLRDQTVDGMIHVTAFGCGPDAMTNRLIELEAKENSQIPLMSITIDEHTGEAGVATRVEAFVDLLKRKKGIL</sequence>
<comment type="caution">
    <text evidence="2">The sequence shown here is derived from an EMBL/GenBank/DDBJ whole genome shotgun (WGS) entry which is preliminary data.</text>
</comment>
<evidence type="ECO:0000259" key="1">
    <source>
        <dbReference type="Pfam" id="PF09989"/>
    </source>
</evidence>
<dbReference type="AlphaFoldDB" id="C0GJV2"/>
<reference evidence="2 3" key="1">
    <citation type="submission" date="2009-02" db="EMBL/GenBank/DDBJ databases">
        <title>Sequencing of the draft genome and assembly of Dethiobacter alkaliphilus AHT 1.</title>
        <authorList>
            <consortium name="US DOE Joint Genome Institute (JGI-PGF)"/>
            <person name="Lucas S."/>
            <person name="Copeland A."/>
            <person name="Lapidus A."/>
            <person name="Glavina del Rio T."/>
            <person name="Dalin E."/>
            <person name="Tice H."/>
            <person name="Bruce D."/>
            <person name="Goodwin L."/>
            <person name="Pitluck S."/>
            <person name="Larimer F."/>
            <person name="Land M.L."/>
            <person name="Hauser L."/>
            <person name="Muyzer G."/>
        </authorList>
    </citation>
    <scope>NUCLEOTIDE SEQUENCE [LARGE SCALE GENOMIC DNA]</scope>
    <source>
        <strain evidence="2 3">AHT 1</strain>
    </source>
</reference>
<dbReference type="EMBL" id="ACJM01000018">
    <property type="protein sequence ID" value="EEG76410.1"/>
    <property type="molecule type" value="Genomic_DNA"/>
</dbReference>
<proteinExistence type="predicted"/>